<gene>
    <name evidence="2" type="ORF">ACH5RR_029066</name>
</gene>
<name>A0ABD2YUI1_9GENT</name>
<protein>
    <submittedName>
        <fullName evidence="2">Uncharacterized protein</fullName>
    </submittedName>
</protein>
<keyword evidence="3" id="KW-1185">Reference proteome</keyword>
<evidence type="ECO:0000313" key="3">
    <source>
        <dbReference type="Proteomes" id="UP001630127"/>
    </source>
</evidence>
<dbReference type="AlphaFoldDB" id="A0ABD2YUI1"/>
<sequence length="128" mass="14493">MHWKHDGCGGSEITALLVGVQFTADNGLEELSLALELATYIAKQAISCFFHYYEQDNQRVKEPKYSVVKAYTAEDLLRHQLMFTNAYPIQNPNIDSAAPKRLENEPSTTQYAPANTKKHPTVEEKYSI</sequence>
<reference evidence="2 3" key="1">
    <citation type="submission" date="2024-11" db="EMBL/GenBank/DDBJ databases">
        <title>A near-complete genome assembly of Cinchona calisaya.</title>
        <authorList>
            <person name="Lian D.C."/>
            <person name="Zhao X.W."/>
            <person name="Wei L."/>
        </authorList>
    </citation>
    <scope>NUCLEOTIDE SEQUENCE [LARGE SCALE GENOMIC DNA]</scope>
    <source>
        <tissue evidence="2">Nenye</tissue>
    </source>
</reference>
<evidence type="ECO:0000313" key="2">
    <source>
        <dbReference type="EMBL" id="KAL3509665.1"/>
    </source>
</evidence>
<organism evidence="2 3">
    <name type="scientific">Cinchona calisaya</name>
    <dbReference type="NCBI Taxonomy" id="153742"/>
    <lineage>
        <taxon>Eukaryota</taxon>
        <taxon>Viridiplantae</taxon>
        <taxon>Streptophyta</taxon>
        <taxon>Embryophyta</taxon>
        <taxon>Tracheophyta</taxon>
        <taxon>Spermatophyta</taxon>
        <taxon>Magnoliopsida</taxon>
        <taxon>eudicotyledons</taxon>
        <taxon>Gunneridae</taxon>
        <taxon>Pentapetalae</taxon>
        <taxon>asterids</taxon>
        <taxon>lamiids</taxon>
        <taxon>Gentianales</taxon>
        <taxon>Rubiaceae</taxon>
        <taxon>Cinchonoideae</taxon>
        <taxon>Cinchoneae</taxon>
        <taxon>Cinchona</taxon>
    </lineage>
</organism>
<comment type="caution">
    <text evidence="2">The sequence shown here is derived from an EMBL/GenBank/DDBJ whole genome shotgun (WGS) entry which is preliminary data.</text>
</comment>
<feature type="region of interest" description="Disordered" evidence="1">
    <location>
        <begin position="94"/>
        <end position="128"/>
    </location>
</feature>
<accession>A0ABD2YUI1</accession>
<proteinExistence type="predicted"/>
<dbReference type="Proteomes" id="UP001630127">
    <property type="component" value="Unassembled WGS sequence"/>
</dbReference>
<evidence type="ECO:0000256" key="1">
    <source>
        <dbReference type="SAM" id="MobiDB-lite"/>
    </source>
</evidence>
<dbReference type="EMBL" id="JBJUIK010000012">
    <property type="protein sequence ID" value="KAL3509665.1"/>
    <property type="molecule type" value="Genomic_DNA"/>
</dbReference>